<dbReference type="GO" id="GO:0030288">
    <property type="term" value="C:outer membrane-bounded periplasmic space"/>
    <property type="evidence" value="ECO:0007669"/>
    <property type="project" value="TreeGrafter"/>
</dbReference>
<keyword evidence="2" id="KW-0131">Cell cycle</keyword>
<dbReference type="GO" id="GO:0051301">
    <property type="term" value="P:cell division"/>
    <property type="evidence" value="ECO:0007669"/>
    <property type="project" value="UniProtKB-KW"/>
</dbReference>
<dbReference type="Pfam" id="PF08486">
    <property type="entry name" value="SpoIID"/>
    <property type="match status" value="1"/>
</dbReference>
<feature type="domain" description="Sporulation stage II protein D amidase enhancer LytB N-terminal" evidence="1">
    <location>
        <begin position="124"/>
        <end position="208"/>
    </location>
</feature>
<keyword evidence="2" id="KW-0132">Cell division</keyword>
<reference evidence="2 3" key="1">
    <citation type="submission" date="2018-06" db="EMBL/GenBank/DDBJ databases">
        <title>Extensive metabolic versatility and redundancy in microbially diverse, dynamic hydrothermal sediments.</title>
        <authorList>
            <person name="Dombrowski N."/>
            <person name="Teske A."/>
            <person name="Baker B.J."/>
        </authorList>
    </citation>
    <scope>NUCLEOTIDE SEQUENCE [LARGE SCALE GENOMIC DNA]</scope>
    <source>
        <strain evidence="2">B19_G9</strain>
    </source>
</reference>
<evidence type="ECO:0000313" key="2">
    <source>
        <dbReference type="EMBL" id="RLE14771.1"/>
    </source>
</evidence>
<dbReference type="GO" id="GO:0030435">
    <property type="term" value="P:sporulation resulting in formation of a cellular spore"/>
    <property type="evidence" value="ECO:0007669"/>
    <property type="project" value="InterPro"/>
</dbReference>
<evidence type="ECO:0000259" key="1">
    <source>
        <dbReference type="Pfam" id="PF08486"/>
    </source>
</evidence>
<dbReference type="InterPro" id="IPR013486">
    <property type="entry name" value="SpoIID/LytB"/>
</dbReference>
<gene>
    <name evidence="2" type="ORF">DRI96_00950</name>
</gene>
<proteinExistence type="predicted"/>
<dbReference type="InterPro" id="IPR013693">
    <property type="entry name" value="SpoIID/LytB_N"/>
</dbReference>
<dbReference type="Proteomes" id="UP000267654">
    <property type="component" value="Unassembled WGS sequence"/>
</dbReference>
<dbReference type="NCBIfam" id="TIGR02669">
    <property type="entry name" value="SpoIID_LytB"/>
    <property type="match status" value="1"/>
</dbReference>
<evidence type="ECO:0000313" key="3">
    <source>
        <dbReference type="Proteomes" id="UP000267654"/>
    </source>
</evidence>
<dbReference type="AlphaFoldDB" id="A0A662DKE5"/>
<organism evidence="2 3">
    <name type="scientific">Aerophobetes bacterium</name>
    <dbReference type="NCBI Taxonomy" id="2030807"/>
    <lineage>
        <taxon>Bacteria</taxon>
        <taxon>Candidatus Aerophobota</taxon>
    </lineage>
</organism>
<dbReference type="PANTHER" id="PTHR30032">
    <property type="entry name" value="N-ACETYLMURAMOYL-L-ALANINE AMIDASE-RELATED"/>
    <property type="match status" value="1"/>
</dbReference>
<comment type="caution">
    <text evidence="2">The sequence shown here is derived from an EMBL/GenBank/DDBJ whole genome shotgun (WGS) entry which is preliminary data.</text>
</comment>
<name>A0A662DKE5_UNCAE</name>
<accession>A0A662DKE5</accession>
<dbReference type="PANTHER" id="PTHR30032:SF4">
    <property type="entry name" value="AMIDASE ENHANCER"/>
    <property type="match status" value="1"/>
</dbReference>
<dbReference type="InterPro" id="IPR051922">
    <property type="entry name" value="Bact_Sporulation_Assoc"/>
</dbReference>
<dbReference type="EMBL" id="QMQB01000023">
    <property type="protein sequence ID" value="RLE14771.1"/>
    <property type="molecule type" value="Genomic_DNA"/>
</dbReference>
<protein>
    <submittedName>
        <fullName evidence="2">Cell division protein</fullName>
    </submittedName>
</protein>
<sequence>MKKWILSGFFILLFLQLNFNFGGGKFFSPRVSLASSSIPQVTVKIAQGKSFYIGSTASYQIKDKSKKKLFHHLVKVKFSRHGIILNKSIWGNRIKVEPQKGSFCIVNGRRYRGIIWVVNEGSLLEVINELSVEDYLYGVIKLEISPTWPLSTLSAQAIVARTYVFERIHNGELPITNLAYDQVYGGVEAEDPLCRIAVDLTRGEIITYNGQPIKAFYHACSGGYTTSSRAIWGENYPYLISQKDPFSLNSPYSHWILKLSAGQLEKKFKMGGLNIKNLKSIRVLNKDISGRARTLVIKCKKNKKVFISGSEFRKIIGYDLLRSTFFTIKKSKDKFIFIGKGWGHGVGMSQWGAKVMGEIGYTTDEILEFYYPGTQIKKVY</sequence>